<proteinExistence type="predicted"/>
<evidence type="ECO:0000256" key="1">
    <source>
        <dbReference type="SAM" id="Phobius"/>
    </source>
</evidence>
<dbReference type="RefSeq" id="WP_377931362.1">
    <property type="nucleotide sequence ID" value="NZ_JBHUEA010000001.1"/>
</dbReference>
<organism evidence="2 3">
    <name type="scientific">Amnibacterium endophyticum</name>
    <dbReference type="NCBI Taxonomy" id="2109337"/>
    <lineage>
        <taxon>Bacteria</taxon>
        <taxon>Bacillati</taxon>
        <taxon>Actinomycetota</taxon>
        <taxon>Actinomycetes</taxon>
        <taxon>Micrococcales</taxon>
        <taxon>Microbacteriaceae</taxon>
        <taxon>Amnibacterium</taxon>
    </lineage>
</organism>
<evidence type="ECO:0000313" key="3">
    <source>
        <dbReference type="Proteomes" id="UP001597347"/>
    </source>
</evidence>
<keyword evidence="3" id="KW-1185">Reference proteome</keyword>
<keyword evidence="1" id="KW-0472">Membrane</keyword>
<evidence type="ECO:0000313" key="2">
    <source>
        <dbReference type="EMBL" id="MFD1720155.1"/>
    </source>
</evidence>
<accession>A0ABW4LA58</accession>
<gene>
    <name evidence="2" type="ORF">ACFSBI_01210</name>
</gene>
<feature type="transmembrane region" description="Helical" evidence="1">
    <location>
        <begin position="9"/>
        <end position="31"/>
    </location>
</feature>
<reference evidence="3" key="1">
    <citation type="journal article" date="2019" name="Int. J. Syst. Evol. Microbiol.">
        <title>The Global Catalogue of Microorganisms (GCM) 10K type strain sequencing project: providing services to taxonomists for standard genome sequencing and annotation.</title>
        <authorList>
            <consortium name="The Broad Institute Genomics Platform"/>
            <consortium name="The Broad Institute Genome Sequencing Center for Infectious Disease"/>
            <person name="Wu L."/>
            <person name="Ma J."/>
        </authorList>
    </citation>
    <scope>NUCLEOTIDE SEQUENCE [LARGE SCALE GENOMIC DNA]</scope>
    <source>
        <strain evidence="3">CGMCC 1.12471</strain>
    </source>
</reference>
<keyword evidence="1" id="KW-1133">Transmembrane helix</keyword>
<feature type="transmembrane region" description="Helical" evidence="1">
    <location>
        <begin position="74"/>
        <end position="93"/>
    </location>
</feature>
<dbReference type="EMBL" id="JBHUEA010000001">
    <property type="protein sequence ID" value="MFD1720155.1"/>
    <property type="molecule type" value="Genomic_DNA"/>
</dbReference>
<keyword evidence="1" id="KW-0812">Transmembrane</keyword>
<comment type="caution">
    <text evidence="2">The sequence shown here is derived from an EMBL/GenBank/DDBJ whole genome shotgun (WGS) entry which is preliminary data.</text>
</comment>
<feature type="transmembrane region" description="Helical" evidence="1">
    <location>
        <begin position="105"/>
        <end position="124"/>
    </location>
</feature>
<dbReference type="Proteomes" id="UP001597347">
    <property type="component" value="Unassembled WGS sequence"/>
</dbReference>
<feature type="transmembrane region" description="Helical" evidence="1">
    <location>
        <begin position="51"/>
        <end position="69"/>
    </location>
</feature>
<name>A0ABW4LA58_9MICO</name>
<sequence>MVQVDPRRVLVRGVVIIAITLVLGLVSRFLLPFGTFAYHLLDMDGERSVPAVVSGGLLLAGGLVVFVVAPPALLYRLLGIGLVFSAFDEVLAIHEHLQRFTGVNWIKLYLPVFAACIVVGVLLLRRLRTEAPRAIPLFVAGSACWVLAQGFEWLEWRGTDDAQPGYLPMMFAEETLEDLGSLLILVVVLVVGRTVATPRVEGGAGR</sequence>
<feature type="transmembrane region" description="Helical" evidence="1">
    <location>
        <begin position="179"/>
        <end position="196"/>
    </location>
</feature>
<protein>
    <submittedName>
        <fullName evidence="2">Uncharacterized protein</fullName>
    </submittedName>
</protein>